<dbReference type="GO" id="GO:0015846">
    <property type="term" value="P:polyamine transport"/>
    <property type="evidence" value="ECO:0007669"/>
    <property type="project" value="InterPro"/>
</dbReference>
<feature type="binding site" evidence="6">
    <location>
        <position position="140"/>
    </location>
    <ligand>
        <name>spermidine</name>
        <dbReference type="ChEBI" id="CHEBI:57834"/>
    </ligand>
</feature>
<gene>
    <name evidence="9" type="ORF">FRZ44_51510</name>
</gene>
<dbReference type="GO" id="GO:0042597">
    <property type="term" value="C:periplasmic space"/>
    <property type="evidence" value="ECO:0007669"/>
    <property type="project" value="UniProtKB-SubCell"/>
</dbReference>
<feature type="chain" id="PRO_5023902786" description="Putrescine-binding periplasmic protein" evidence="8">
    <location>
        <begin position="18"/>
        <end position="401"/>
    </location>
</feature>
<dbReference type="InterPro" id="IPR006059">
    <property type="entry name" value="SBP"/>
</dbReference>
<evidence type="ECO:0000256" key="3">
    <source>
        <dbReference type="ARBA" id="ARBA00022729"/>
    </source>
</evidence>
<reference evidence="9 10" key="1">
    <citation type="submission" date="2019-08" db="EMBL/GenBank/DDBJ databases">
        <title>Hyperibacter terrae gen. nov., sp. nov. and Hyperibacter viscosus sp. nov., two new members in the family Rhodospirillaceae isolated from the rhizosphere of Hypericum perforatum.</title>
        <authorList>
            <person name="Noviana Z."/>
        </authorList>
    </citation>
    <scope>NUCLEOTIDE SEQUENCE [LARGE SCALE GENOMIC DNA]</scope>
    <source>
        <strain evidence="9 10">R5913</strain>
    </source>
</reference>
<dbReference type="OrthoDB" id="9769319at2"/>
<dbReference type="RefSeq" id="WP_151179860.1">
    <property type="nucleotide sequence ID" value="NZ_CP042906.1"/>
</dbReference>
<keyword evidence="4 5" id="KW-0574">Periplasm</keyword>
<evidence type="ECO:0000256" key="5">
    <source>
        <dbReference type="PIRNR" id="PIRNR019574"/>
    </source>
</evidence>
<evidence type="ECO:0000256" key="6">
    <source>
        <dbReference type="PIRSR" id="PIRSR019574-1"/>
    </source>
</evidence>
<dbReference type="GO" id="GO:0019808">
    <property type="term" value="F:polyamine binding"/>
    <property type="evidence" value="ECO:0007669"/>
    <property type="project" value="InterPro"/>
</dbReference>
<dbReference type="Gene3D" id="3.40.190.10">
    <property type="entry name" value="Periplasmic binding protein-like II"/>
    <property type="match status" value="2"/>
</dbReference>
<comment type="subcellular location">
    <subcellularLocation>
        <location evidence="1 5">Periplasm</location>
    </subcellularLocation>
</comment>
<dbReference type="EMBL" id="CP042906">
    <property type="protein sequence ID" value="QEX19836.1"/>
    <property type="molecule type" value="Genomic_DNA"/>
</dbReference>
<keyword evidence="2 5" id="KW-0813">Transport</keyword>
<dbReference type="PANTHER" id="PTHR30222:SF12">
    <property type="entry name" value="NORSPERMIDINE SENSOR"/>
    <property type="match status" value="1"/>
</dbReference>
<dbReference type="Pfam" id="PF13416">
    <property type="entry name" value="SBP_bac_8"/>
    <property type="match status" value="1"/>
</dbReference>
<evidence type="ECO:0000256" key="4">
    <source>
        <dbReference type="ARBA" id="ARBA00022764"/>
    </source>
</evidence>
<keyword evidence="3 8" id="KW-0732">Signal</keyword>
<name>A0A5J6MYU4_9PROT</name>
<dbReference type="PIRSF" id="PIRSF019574">
    <property type="entry name" value="Periplasmic_polyamine_BP"/>
    <property type="match status" value="1"/>
</dbReference>
<evidence type="ECO:0000313" key="10">
    <source>
        <dbReference type="Proteomes" id="UP000326202"/>
    </source>
</evidence>
<dbReference type="SUPFAM" id="SSF53850">
    <property type="entry name" value="Periplasmic binding protein-like II"/>
    <property type="match status" value="1"/>
</dbReference>
<protein>
    <recommendedName>
        <fullName evidence="5">Putrescine-binding periplasmic protein</fullName>
    </recommendedName>
</protein>
<evidence type="ECO:0000313" key="9">
    <source>
        <dbReference type="EMBL" id="QEX19836.1"/>
    </source>
</evidence>
<feature type="compositionally biased region" description="Low complexity" evidence="7">
    <location>
        <begin position="32"/>
        <end position="80"/>
    </location>
</feature>
<dbReference type="AlphaFoldDB" id="A0A5J6MYU4"/>
<dbReference type="KEGG" id="htq:FRZ44_51510"/>
<feature type="region of interest" description="Disordered" evidence="7">
    <location>
        <begin position="28"/>
        <end position="81"/>
    </location>
</feature>
<accession>A0A5J6MYU4</accession>
<sequence>MRNRLFGGLVGVAVAFAALTLAGCDEKKEEQASSSTSTTDSTASSSSTASTTTATTDTSASSSSTTSTPTTTTQETAAAPEGGELHIYNWGNYTNPDLIKKFEDTYKVKVTLDDYDSNEVMLAKIKGGATGYDIVVPSDYMVAVMIKEGLLEETKPNTMENFKNVDPRWVDVYWDKGRNYTVPWQWGTTAFTVNTDVYKGDVNTYKLLFDPPPELQGRINMLDDMNEVINAGLRYLNLPRCNKNPEDLKKLTELLMGSKKYWRTFDYATIEKLTSKDVDLSQQWNGASLRVRTQMPSMVYAYPKEGLTGWMDNVAVLKGAPDLENAKKFQNFVMDPENAALISNFANYANGIVGSEKFMKKEMADAPEIIMPASAPAPEFLPPCDDDTVKLYNAIWTELKK</sequence>
<feature type="signal peptide" evidence="8">
    <location>
        <begin position="1"/>
        <end position="17"/>
    </location>
</feature>
<feature type="binding site" evidence="6">
    <location>
        <begin position="224"/>
        <end position="227"/>
    </location>
    <ligand>
        <name>spermidine</name>
        <dbReference type="ChEBI" id="CHEBI:57834"/>
    </ligand>
</feature>
<dbReference type="PROSITE" id="PS51257">
    <property type="entry name" value="PROKAR_LIPOPROTEIN"/>
    <property type="match status" value="1"/>
</dbReference>
<dbReference type="PANTHER" id="PTHR30222">
    <property type="entry name" value="SPERMIDINE/PUTRESCINE-BINDING PERIPLASMIC PROTEIN"/>
    <property type="match status" value="1"/>
</dbReference>
<evidence type="ECO:0000256" key="7">
    <source>
        <dbReference type="SAM" id="MobiDB-lite"/>
    </source>
</evidence>
<dbReference type="Proteomes" id="UP000326202">
    <property type="component" value="Chromosome"/>
</dbReference>
<evidence type="ECO:0000256" key="1">
    <source>
        <dbReference type="ARBA" id="ARBA00004418"/>
    </source>
</evidence>
<organism evidence="9 10">
    <name type="scientific">Hypericibacter terrae</name>
    <dbReference type="NCBI Taxonomy" id="2602015"/>
    <lineage>
        <taxon>Bacteria</taxon>
        <taxon>Pseudomonadati</taxon>
        <taxon>Pseudomonadota</taxon>
        <taxon>Alphaproteobacteria</taxon>
        <taxon>Rhodospirillales</taxon>
        <taxon>Dongiaceae</taxon>
        <taxon>Hypericibacter</taxon>
    </lineage>
</organism>
<evidence type="ECO:0000256" key="2">
    <source>
        <dbReference type="ARBA" id="ARBA00022448"/>
    </source>
</evidence>
<comment type="function">
    <text evidence="5">Required for the activity of the bacterial periplasmic transport system of putrescine.</text>
</comment>
<dbReference type="InterPro" id="IPR001188">
    <property type="entry name" value="Sperm_putr-bd"/>
</dbReference>
<dbReference type="PRINTS" id="PR00909">
    <property type="entry name" value="SPERMDNBNDNG"/>
</dbReference>
<proteinExistence type="inferred from homology"/>
<comment type="similarity">
    <text evidence="5">Belongs to the bacterial solute-binding protein PotD/PotF family.</text>
</comment>
<evidence type="ECO:0000256" key="8">
    <source>
        <dbReference type="SAM" id="SignalP"/>
    </source>
</evidence>
<keyword evidence="10" id="KW-1185">Reference proteome</keyword>